<keyword evidence="1" id="KW-0812">Transmembrane</keyword>
<evidence type="ECO:0000313" key="3">
    <source>
        <dbReference type="Proteomes" id="UP001335737"/>
    </source>
</evidence>
<feature type="transmembrane region" description="Helical" evidence="1">
    <location>
        <begin position="16"/>
        <end position="35"/>
    </location>
</feature>
<name>A0ABU6KIT6_9BACI</name>
<proteinExistence type="predicted"/>
<organism evidence="2 3">
    <name type="scientific">Virgibacillus tibetensis</name>
    <dbReference type="NCBI Taxonomy" id="3042313"/>
    <lineage>
        <taxon>Bacteria</taxon>
        <taxon>Bacillati</taxon>
        <taxon>Bacillota</taxon>
        <taxon>Bacilli</taxon>
        <taxon>Bacillales</taxon>
        <taxon>Bacillaceae</taxon>
        <taxon>Virgibacillus</taxon>
    </lineage>
</organism>
<protein>
    <submittedName>
        <fullName evidence="2">Uncharacterized protein</fullName>
    </submittedName>
</protein>
<keyword evidence="1" id="KW-0472">Membrane</keyword>
<feature type="transmembrane region" description="Helical" evidence="1">
    <location>
        <begin position="42"/>
        <end position="66"/>
    </location>
</feature>
<keyword evidence="1" id="KW-1133">Transmembrane helix</keyword>
<keyword evidence="3" id="KW-1185">Reference proteome</keyword>
<accession>A0ABU6KIT6</accession>
<comment type="caution">
    <text evidence="2">The sequence shown here is derived from an EMBL/GenBank/DDBJ whole genome shotgun (WGS) entry which is preliminary data.</text>
</comment>
<evidence type="ECO:0000256" key="1">
    <source>
        <dbReference type="SAM" id="Phobius"/>
    </source>
</evidence>
<sequence length="67" mass="7275">MDWLQLNDVITPTNPYAALFFGVLISMIISVVVWVETKQKKTAITAFIAGGATSLIGVSLLILIGFY</sequence>
<evidence type="ECO:0000313" key="2">
    <source>
        <dbReference type="EMBL" id="MEC5424764.1"/>
    </source>
</evidence>
<dbReference type="Proteomes" id="UP001335737">
    <property type="component" value="Unassembled WGS sequence"/>
</dbReference>
<dbReference type="RefSeq" id="WP_327608329.1">
    <property type="nucleotide sequence ID" value="NZ_JARZFX010000008.1"/>
</dbReference>
<dbReference type="EMBL" id="JARZFX010000008">
    <property type="protein sequence ID" value="MEC5424764.1"/>
    <property type="molecule type" value="Genomic_DNA"/>
</dbReference>
<gene>
    <name evidence="2" type="ORF">QGM71_14855</name>
</gene>
<reference evidence="2 3" key="1">
    <citation type="journal article" date="2024" name="Int. J. Syst. Evol. Microbiol.">
        <title>Virgibacillus tibetensis sp. nov., isolated from salt lake on the Tibetan Plateau of China.</title>
        <authorList>
            <person name="Phurbu D."/>
            <person name="Liu Z.-X."/>
            <person name="Wang R."/>
            <person name="Zheng Y.-Y."/>
            <person name="Liu H.-C."/>
            <person name="Zhou Y.-G."/>
            <person name="Yu Y.-J."/>
            <person name="Li A.-H."/>
        </authorList>
    </citation>
    <scope>NUCLEOTIDE SEQUENCE [LARGE SCALE GENOMIC DNA]</scope>
    <source>
        <strain evidence="2 3">C22-A2</strain>
    </source>
</reference>